<dbReference type="OrthoDB" id="5184914at2"/>
<dbReference type="PANTHER" id="PTHR35526:SF3">
    <property type="entry name" value="ANTI-SIGMA-F FACTOR RSBW"/>
    <property type="match status" value="1"/>
</dbReference>
<evidence type="ECO:0000256" key="1">
    <source>
        <dbReference type="ARBA" id="ARBA00022527"/>
    </source>
</evidence>
<keyword evidence="1" id="KW-0808">Transferase</keyword>
<organism evidence="3 4">
    <name type="scientific">Mycolicibacterium bacteremicum</name>
    <name type="common">Mycobacterium bacteremicum</name>
    <dbReference type="NCBI Taxonomy" id="564198"/>
    <lineage>
        <taxon>Bacteria</taxon>
        <taxon>Bacillati</taxon>
        <taxon>Actinomycetota</taxon>
        <taxon>Actinomycetes</taxon>
        <taxon>Mycobacteriales</taxon>
        <taxon>Mycobacteriaceae</taxon>
        <taxon>Mycolicibacterium</taxon>
    </lineage>
</organism>
<dbReference type="GO" id="GO:0004674">
    <property type="term" value="F:protein serine/threonine kinase activity"/>
    <property type="evidence" value="ECO:0007669"/>
    <property type="project" value="UniProtKB-KW"/>
</dbReference>
<dbReference type="STRING" id="564198.BST17_12160"/>
<dbReference type="EMBL" id="MVHJ01000008">
    <property type="protein sequence ID" value="ORA04889.1"/>
    <property type="molecule type" value="Genomic_DNA"/>
</dbReference>
<reference evidence="3 4" key="1">
    <citation type="submission" date="2017-02" db="EMBL/GenBank/DDBJ databases">
        <title>The new phylogeny of genus Mycobacterium.</title>
        <authorList>
            <person name="Tortoli E."/>
            <person name="Trovato A."/>
            <person name="Cirillo D.M."/>
        </authorList>
    </citation>
    <scope>NUCLEOTIDE SEQUENCE [LARGE SCALE GENOMIC DNA]</scope>
    <source>
        <strain evidence="3 4">DSM 45578</strain>
    </source>
</reference>
<dbReference type="SUPFAM" id="SSF55874">
    <property type="entry name" value="ATPase domain of HSP90 chaperone/DNA topoisomerase II/histidine kinase"/>
    <property type="match status" value="1"/>
</dbReference>
<dbReference type="PANTHER" id="PTHR35526">
    <property type="entry name" value="ANTI-SIGMA-F FACTOR RSBW-RELATED"/>
    <property type="match status" value="1"/>
</dbReference>
<proteinExistence type="predicted"/>
<keyword evidence="1" id="KW-0723">Serine/threonine-protein kinase</keyword>
<dbReference type="Proteomes" id="UP000192366">
    <property type="component" value="Unassembled WGS sequence"/>
</dbReference>
<dbReference type="InterPro" id="IPR003594">
    <property type="entry name" value="HATPase_dom"/>
</dbReference>
<dbReference type="Gene3D" id="3.30.565.10">
    <property type="entry name" value="Histidine kinase-like ATPase, C-terminal domain"/>
    <property type="match status" value="1"/>
</dbReference>
<dbReference type="InterPro" id="IPR036890">
    <property type="entry name" value="HATPase_C_sf"/>
</dbReference>
<dbReference type="InterPro" id="IPR050267">
    <property type="entry name" value="Anti-sigma-factor_SerPK"/>
</dbReference>
<sequence length="148" mass="15972">MTEQGASASFAKVGVVADPQLAAQVREEFAQWLRTHFRLDPEKSSDVLLAVYEALANAAEFAYVGAGQPGLMHLKADYDSGLGSLTVTVSDEGRWRTKDESMVSTARGRGLPLIHALADDADIDTTAAGTCVRLRWDHIPQGLSSELR</sequence>
<accession>A0A1W9YY28</accession>
<comment type="caution">
    <text evidence="3">The sequence shown here is derived from an EMBL/GenBank/DDBJ whole genome shotgun (WGS) entry which is preliminary data.</text>
</comment>
<keyword evidence="1" id="KW-0418">Kinase</keyword>
<dbReference type="RefSeq" id="WP_083058161.1">
    <property type="nucleotide sequence ID" value="NZ_JACKVM010000005.1"/>
</dbReference>
<dbReference type="Pfam" id="PF13581">
    <property type="entry name" value="HATPase_c_2"/>
    <property type="match status" value="1"/>
</dbReference>
<dbReference type="CDD" id="cd16936">
    <property type="entry name" value="HATPase_RsbW-like"/>
    <property type="match status" value="1"/>
</dbReference>
<evidence type="ECO:0000313" key="3">
    <source>
        <dbReference type="EMBL" id="ORA04889.1"/>
    </source>
</evidence>
<keyword evidence="4" id="KW-1185">Reference proteome</keyword>
<dbReference type="AlphaFoldDB" id="A0A1W9YY28"/>
<evidence type="ECO:0000313" key="4">
    <source>
        <dbReference type="Proteomes" id="UP000192366"/>
    </source>
</evidence>
<feature type="domain" description="Histidine kinase/HSP90-like ATPase" evidence="2">
    <location>
        <begin position="16"/>
        <end position="136"/>
    </location>
</feature>
<evidence type="ECO:0000259" key="2">
    <source>
        <dbReference type="Pfam" id="PF13581"/>
    </source>
</evidence>
<protein>
    <submittedName>
        <fullName evidence="3">Anti-sigma regulatory factor</fullName>
    </submittedName>
</protein>
<name>A0A1W9YY28_MYCBA</name>
<gene>
    <name evidence="3" type="ORF">BST17_12160</name>
</gene>